<evidence type="ECO:0000313" key="2">
    <source>
        <dbReference type="Proteomes" id="UP001634747"/>
    </source>
</evidence>
<name>A0ABW9KQS4_9BACT</name>
<dbReference type="InterPro" id="IPR013785">
    <property type="entry name" value="Aldolase_TIM"/>
</dbReference>
<sequence>MVGSRFVLHSFRAGVAFGSTLLFGSVHSAAAQGLPRDLAVRAGDLSVEATLRDGHVTGLIARDSQSGEQVRMPEAFSLRMQDGTVLTASALAATPGRAVEDPHQAFRPRGENSDEHTACVAFDAPASALKLNWCLVARAGTHYVRELLRLEATTRDVPLGEVSLLQWNGANAKVDGVVKGSPIVTPSMYFGFEHPLSSSTVSGGAARASLQRTLPLRAGQSITYSAVIGTAAPGQMRRDFLAYLEQERPRRYQPFLHYNTWYDLGYTNRFDEAGVLDRIQAFGEELTVKRHVQMDSFLLDDGWDDTSNLWNFVKGFPDGLAASSKAAGKYGFGIGMWLSPWGGYANEKKERVDYGEKHGYEILNGGYALSGPKYFARFERTCQQLIAKYNVNQFKFDGTGNADRVFPGSAFDSDFDAAIHLIEDLRRQKQDVFINLTTGTTASPFWVFYADSIWRGGEDHDFGGVGSSRQRWITYRDSQTFANIVQKGPLFPINSLMLHGIIYAKQAEKLADDPGNDFADEVHSYFGSGTQTQEMYITPSLLTPANWDTLATAARWSREHRDTLQDVHWLGGDPARLQVYGWAAWSPQLGIVTLRNPSDKPQTFTLEAAKAFELTRGAPERYQLRSVWGGSEHAFASSTLNASSPMQVTLAPFQVVTVEATPVR</sequence>
<gene>
    <name evidence="1" type="ORF">ACK2TP_16745</name>
</gene>
<accession>A0ABW9KQS4</accession>
<dbReference type="InterPro" id="IPR017853">
    <property type="entry name" value="GH"/>
</dbReference>
<dbReference type="EMBL" id="JBJYXY010000001">
    <property type="protein sequence ID" value="MFN2977422.1"/>
    <property type="molecule type" value="Genomic_DNA"/>
</dbReference>
<proteinExistence type="predicted"/>
<evidence type="ECO:0000313" key="1">
    <source>
        <dbReference type="EMBL" id="MFN2977422.1"/>
    </source>
</evidence>
<dbReference type="Gene3D" id="3.20.20.70">
    <property type="entry name" value="Aldolase class I"/>
    <property type="match status" value="1"/>
</dbReference>
<dbReference type="Proteomes" id="UP001634747">
    <property type="component" value="Unassembled WGS sequence"/>
</dbReference>
<protein>
    <submittedName>
        <fullName evidence="1">Enterotoxin</fullName>
    </submittedName>
</protein>
<dbReference type="RefSeq" id="WP_263414415.1">
    <property type="nucleotide sequence ID" value="NZ_BAABBH010000001.1"/>
</dbReference>
<dbReference type="SUPFAM" id="SSF51445">
    <property type="entry name" value="(Trans)glycosidases"/>
    <property type="match status" value="1"/>
</dbReference>
<organism evidence="1 2">
    <name type="scientific">Terriglobus aquaticus</name>
    <dbReference type="NCBI Taxonomy" id="940139"/>
    <lineage>
        <taxon>Bacteria</taxon>
        <taxon>Pseudomonadati</taxon>
        <taxon>Acidobacteriota</taxon>
        <taxon>Terriglobia</taxon>
        <taxon>Terriglobales</taxon>
        <taxon>Acidobacteriaceae</taxon>
        <taxon>Terriglobus</taxon>
    </lineage>
</organism>
<keyword evidence="2" id="KW-1185">Reference proteome</keyword>
<comment type="caution">
    <text evidence="1">The sequence shown here is derived from an EMBL/GenBank/DDBJ whole genome shotgun (WGS) entry which is preliminary data.</text>
</comment>
<reference evidence="1 2" key="1">
    <citation type="submission" date="2024-12" db="EMBL/GenBank/DDBJ databases">
        <authorList>
            <person name="Lee Y."/>
        </authorList>
    </citation>
    <scope>NUCLEOTIDE SEQUENCE [LARGE SCALE GENOMIC DNA]</scope>
    <source>
        <strain evidence="1 2">03SUJ4</strain>
    </source>
</reference>